<dbReference type="OrthoDB" id="1108038at2759"/>
<dbReference type="eggNOG" id="KOG1609">
    <property type="taxonomic scope" value="Eukaryota"/>
</dbReference>
<dbReference type="Gramene" id="KFK30039">
    <property type="protein sequence ID" value="KFK30039"/>
    <property type="gene ID" value="AALP_AA7G209400"/>
</dbReference>
<sequence length="54" mass="6576">MSLILQILDAFYDLLRCYVWFKNLHNSIRDDHYLIGRRLHNFGETMKMQEMVVS</sequence>
<reference evidence="2" key="1">
    <citation type="journal article" date="2015" name="Nat. Plants">
        <title>Genome expansion of Arabis alpina linked with retrotransposition and reduced symmetric DNA methylation.</title>
        <authorList>
            <person name="Willing E.M."/>
            <person name="Rawat V."/>
            <person name="Mandakova T."/>
            <person name="Maumus F."/>
            <person name="James G.V."/>
            <person name="Nordstroem K.J."/>
            <person name="Becker C."/>
            <person name="Warthmann N."/>
            <person name="Chica C."/>
            <person name="Szarzynska B."/>
            <person name="Zytnicki M."/>
            <person name="Albani M.C."/>
            <person name="Kiefer C."/>
            <person name="Bergonzi S."/>
            <person name="Castaings L."/>
            <person name="Mateos J.L."/>
            <person name="Berns M.C."/>
            <person name="Bujdoso N."/>
            <person name="Piofczyk T."/>
            <person name="de Lorenzo L."/>
            <person name="Barrero-Sicilia C."/>
            <person name="Mateos I."/>
            <person name="Piednoel M."/>
            <person name="Hagmann J."/>
            <person name="Chen-Min-Tao R."/>
            <person name="Iglesias-Fernandez R."/>
            <person name="Schuster S.C."/>
            <person name="Alonso-Blanco C."/>
            <person name="Roudier F."/>
            <person name="Carbonero P."/>
            <person name="Paz-Ares J."/>
            <person name="Davis S.J."/>
            <person name="Pecinka A."/>
            <person name="Quesneville H."/>
            <person name="Colot V."/>
            <person name="Lysak M.A."/>
            <person name="Weigel D."/>
            <person name="Coupland G."/>
            <person name="Schneeberger K."/>
        </authorList>
    </citation>
    <scope>NUCLEOTIDE SEQUENCE [LARGE SCALE GENOMIC DNA]</scope>
    <source>
        <strain evidence="2">cv. Pajares</strain>
    </source>
</reference>
<name>A0A087GJI7_ARAAL</name>
<dbReference type="AlphaFoldDB" id="A0A087GJI7"/>
<organism evidence="1 2">
    <name type="scientific">Arabis alpina</name>
    <name type="common">Alpine rock-cress</name>
    <dbReference type="NCBI Taxonomy" id="50452"/>
    <lineage>
        <taxon>Eukaryota</taxon>
        <taxon>Viridiplantae</taxon>
        <taxon>Streptophyta</taxon>
        <taxon>Embryophyta</taxon>
        <taxon>Tracheophyta</taxon>
        <taxon>Spermatophyta</taxon>
        <taxon>Magnoliopsida</taxon>
        <taxon>eudicotyledons</taxon>
        <taxon>Gunneridae</taxon>
        <taxon>Pentapetalae</taxon>
        <taxon>rosids</taxon>
        <taxon>malvids</taxon>
        <taxon>Brassicales</taxon>
        <taxon>Brassicaceae</taxon>
        <taxon>Arabideae</taxon>
        <taxon>Arabis</taxon>
    </lineage>
</organism>
<keyword evidence="2" id="KW-1185">Reference proteome</keyword>
<gene>
    <name evidence="1" type="ordered locus">AALP_Aa7g209400</name>
</gene>
<protein>
    <submittedName>
        <fullName evidence="1">Uncharacterized protein</fullName>
    </submittedName>
</protein>
<dbReference type="EMBL" id="CM002875">
    <property type="protein sequence ID" value="KFK30039.1"/>
    <property type="molecule type" value="Genomic_DNA"/>
</dbReference>
<accession>A0A087GJI7</accession>
<dbReference type="Proteomes" id="UP000029120">
    <property type="component" value="Chromosome 7"/>
</dbReference>
<evidence type="ECO:0000313" key="1">
    <source>
        <dbReference type="EMBL" id="KFK30039.1"/>
    </source>
</evidence>
<evidence type="ECO:0000313" key="2">
    <source>
        <dbReference type="Proteomes" id="UP000029120"/>
    </source>
</evidence>
<proteinExistence type="predicted"/>